<dbReference type="PANTHER" id="PTHR47354:SF5">
    <property type="entry name" value="PROTEIN RFBI"/>
    <property type="match status" value="1"/>
</dbReference>
<dbReference type="SUPFAM" id="SSF52343">
    <property type="entry name" value="Ferredoxin reductase-like, C-terminal NADP-linked domain"/>
    <property type="match status" value="1"/>
</dbReference>
<keyword evidence="3" id="KW-1185">Reference proteome</keyword>
<dbReference type="InterPro" id="IPR017927">
    <property type="entry name" value="FAD-bd_FR_type"/>
</dbReference>
<sequence>MKQVRVRVKRKEKWPNSYWSLWLERGGLEYRAGQYVSIKVNEEGERRSYSLASYPGEEELQLVVDTAPMGVGSRYVLDLEVGDEVEVLGPMGEFVVSDGHLRQDTKGFLMVGTGSGVVPLRPMINDLLKIKREVRPVRLYWGMRHEEDLFWMKEWMDLEKEYENFKIDVVLSRGGDNWKGCNGHVGDCLKNHGGDLKSWQAYVCGSREMVEETSKLLMSLGVGESEVNFEKFF</sequence>
<dbReference type="AlphaFoldDB" id="A0A857NAY3"/>
<dbReference type="PANTHER" id="PTHR47354">
    <property type="entry name" value="NADH OXIDOREDUCTASE HCR"/>
    <property type="match status" value="1"/>
</dbReference>
<dbReference type="EMBL" id="CP047901">
    <property type="protein sequence ID" value="QHO63092.1"/>
    <property type="molecule type" value="Genomic_DNA"/>
</dbReference>
<protein>
    <submittedName>
        <fullName evidence="2">Oxidoreductase FAD-binding domain protein</fullName>
    </submittedName>
</protein>
<dbReference type="InterPro" id="IPR050415">
    <property type="entry name" value="MRET"/>
</dbReference>
<evidence type="ECO:0000313" key="3">
    <source>
        <dbReference type="Proteomes" id="UP000463983"/>
    </source>
</evidence>
<organism evidence="2 3">
    <name type="scientific">Candidatus Chazhemtobacterium aquaticus</name>
    <dbReference type="NCBI Taxonomy" id="2715735"/>
    <lineage>
        <taxon>Bacteria</taxon>
        <taxon>Candidatus Chazhemtobacteraceae</taxon>
        <taxon>Candidatus Chazhemtobacterium</taxon>
    </lineage>
</organism>
<dbReference type="KEGG" id="caqa:MICH65_0111"/>
<feature type="domain" description="FAD-binding FR-type" evidence="1">
    <location>
        <begin position="1"/>
        <end position="97"/>
    </location>
</feature>
<dbReference type="Gene3D" id="2.40.30.10">
    <property type="entry name" value="Translation factors"/>
    <property type="match status" value="1"/>
</dbReference>
<gene>
    <name evidence="2" type="ORF">MICH65_0111</name>
</gene>
<dbReference type="PRINTS" id="PR00371">
    <property type="entry name" value="FPNCR"/>
</dbReference>
<dbReference type="InterPro" id="IPR001433">
    <property type="entry name" value="OxRdtase_FAD/NAD-bd"/>
</dbReference>
<proteinExistence type="predicted"/>
<name>A0A857NAY3_9BACT</name>
<accession>A0A857NAY3</accession>
<dbReference type="PROSITE" id="PS51384">
    <property type="entry name" value="FAD_FR"/>
    <property type="match status" value="1"/>
</dbReference>
<dbReference type="InterPro" id="IPR001709">
    <property type="entry name" value="Flavoprot_Pyr_Nucl_cyt_Rdtase"/>
</dbReference>
<dbReference type="Pfam" id="PF00970">
    <property type="entry name" value="FAD_binding_6"/>
    <property type="match status" value="1"/>
</dbReference>
<evidence type="ECO:0000313" key="2">
    <source>
        <dbReference type="EMBL" id="QHO63092.1"/>
    </source>
</evidence>
<dbReference type="Proteomes" id="UP000463983">
    <property type="component" value="Chromosome"/>
</dbReference>
<dbReference type="SUPFAM" id="SSF63380">
    <property type="entry name" value="Riboflavin synthase domain-like"/>
    <property type="match status" value="1"/>
</dbReference>
<evidence type="ECO:0000259" key="1">
    <source>
        <dbReference type="PROSITE" id="PS51384"/>
    </source>
</evidence>
<dbReference type="InterPro" id="IPR017938">
    <property type="entry name" value="Riboflavin_synthase-like_b-brl"/>
</dbReference>
<dbReference type="Gene3D" id="3.40.50.80">
    <property type="entry name" value="Nucleotide-binding domain of ferredoxin-NADP reductase (FNR) module"/>
    <property type="match status" value="1"/>
</dbReference>
<reference evidence="3" key="1">
    <citation type="journal article" date="2020" name="Microorganisms">
        <title>Complete Genome of a Member of a New Bacterial Lineage in the Microgenomates Group Reveals an Unusual Nucleotide Composition Disparity Between Two Strands of DNA and Limited Metabolic Potential.</title>
        <authorList>
            <person name="Kadnikov V.V."/>
            <person name="Mardanov A.V."/>
            <person name="Beletsky A.V."/>
            <person name="Karnachuk O.V."/>
            <person name="Ravin N.V."/>
        </authorList>
    </citation>
    <scope>NUCLEOTIDE SEQUENCE [LARGE SCALE GENOMIC DNA]</scope>
</reference>
<dbReference type="InterPro" id="IPR008333">
    <property type="entry name" value="Cbr1-like_FAD-bd_dom"/>
</dbReference>
<dbReference type="GO" id="GO:0016491">
    <property type="term" value="F:oxidoreductase activity"/>
    <property type="evidence" value="ECO:0007669"/>
    <property type="project" value="InterPro"/>
</dbReference>
<dbReference type="Pfam" id="PF00175">
    <property type="entry name" value="NAD_binding_1"/>
    <property type="match status" value="1"/>
</dbReference>
<dbReference type="PRINTS" id="PR00410">
    <property type="entry name" value="PHEHYDRXLASE"/>
</dbReference>
<dbReference type="InterPro" id="IPR039261">
    <property type="entry name" value="FNR_nucleotide-bd"/>
</dbReference>